<evidence type="ECO:0000256" key="4">
    <source>
        <dbReference type="ARBA" id="ARBA00023065"/>
    </source>
</evidence>
<keyword evidence="9" id="KW-1185">Reference proteome</keyword>
<comment type="caution">
    <text evidence="8">The sequence shown here is derived from an EMBL/GenBank/DDBJ whole genome shotgun (WGS) entry which is preliminary data.</text>
</comment>
<dbReference type="PANTHER" id="PTHR11910">
    <property type="entry name" value="ATP SYNTHASE DELTA CHAIN"/>
    <property type="match status" value="1"/>
</dbReference>
<comment type="function">
    <text evidence="7">This protein is part of the stalk that links CF(0) to CF(1). It either transmits conformational changes from CF(0) to CF(1) or is implicated in proton conduction.</text>
</comment>
<name>A0ABR7Q9S0_9FLAO</name>
<evidence type="ECO:0000256" key="5">
    <source>
        <dbReference type="ARBA" id="ARBA00023136"/>
    </source>
</evidence>
<evidence type="ECO:0000256" key="6">
    <source>
        <dbReference type="ARBA" id="ARBA00023310"/>
    </source>
</evidence>
<evidence type="ECO:0000256" key="1">
    <source>
        <dbReference type="ARBA" id="ARBA00004370"/>
    </source>
</evidence>
<sequence length="178" mass="19329">MAGSRAAIRYAKAVLALAQDQKAGAAVAKDMDGIVKTMTNSKELRSMLSSPIVKPETKKSALHEIFTGMNAVSDGLIDALIANKRINLLDNIAEQYAILFDESQGKQLAVVTTAIPLTDELRSKVLAKVNDLTKNEVIIENKIDESIIGGFILRLGDLQYNASIANQLNNLKRSFSQN</sequence>
<dbReference type="PROSITE" id="PS00389">
    <property type="entry name" value="ATPASE_DELTA"/>
    <property type="match status" value="1"/>
</dbReference>
<keyword evidence="5 7" id="KW-0472">Membrane</keyword>
<dbReference type="PRINTS" id="PR00125">
    <property type="entry name" value="ATPASEDELTA"/>
</dbReference>
<dbReference type="InterPro" id="IPR020781">
    <property type="entry name" value="ATPase_OSCP/d_CS"/>
</dbReference>
<keyword evidence="7" id="KW-0139">CF(1)</keyword>
<evidence type="ECO:0000256" key="3">
    <source>
        <dbReference type="ARBA" id="ARBA00022781"/>
    </source>
</evidence>
<dbReference type="InterPro" id="IPR026015">
    <property type="entry name" value="ATP_synth_OSCP/delta_N_sf"/>
</dbReference>
<dbReference type="EMBL" id="JACGWS010000006">
    <property type="protein sequence ID" value="MBC8755300.1"/>
    <property type="molecule type" value="Genomic_DNA"/>
</dbReference>
<keyword evidence="2 7" id="KW-0813">Transport</keyword>
<dbReference type="Proteomes" id="UP000619238">
    <property type="component" value="Unassembled WGS sequence"/>
</dbReference>
<comment type="function">
    <text evidence="7">F(1)F(0) ATP synthase produces ATP from ADP in the presence of a proton or sodium gradient. F-type ATPases consist of two structural domains, F(1) containing the extramembraneous catalytic core and F(0) containing the membrane proton channel, linked together by a central stalk and a peripheral stalk. During catalysis, ATP synthesis in the catalytic domain of F(1) is coupled via a rotary mechanism of the central stalk subunits to proton translocation.</text>
</comment>
<keyword evidence="6 7" id="KW-0066">ATP synthesis</keyword>
<dbReference type="HAMAP" id="MF_01416">
    <property type="entry name" value="ATP_synth_delta_bact"/>
    <property type="match status" value="1"/>
</dbReference>
<dbReference type="InterPro" id="IPR000711">
    <property type="entry name" value="ATPase_OSCP/dsu"/>
</dbReference>
<comment type="subcellular location">
    <subcellularLocation>
        <location evidence="7">Cell membrane</location>
        <topology evidence="7">Peripheral membrane protein</topology>
    </subcellularLocation>
    <subcellularLocation>
        <location evidence="1">Membrane</location>
    </subcellularLocation>
</comment>
<dbReference type="NCBIfam" id="TIGR01145">
    <property type="entry name" value="ATP_synt_delta"/>
    <property type="match status" value="1"/>
</dbReference>
<protein>
    <recommendedName>
        <fullName evidence="7">ATP synthase subunit delta</fullName>
    </recommendedName>
    <alternativeName>
        <fullName evidence="7">ATP synthase F(1) sector subunit delta</fullName>
    </alternativeName>
    <alternativeName>
        <fullName evidence="7">F-type ATPase subunit delta</fullName>
        <shortName evidence="7">F-ATPase subunit delta</shortName>
    </alternativeName>
</protein>
<organism evidence="8 9">
    <name type="scientific">Kordia aestuariivivens</name>
    <dbReference type="NCBI Taxonomy" id="2759037"/>
    <lineage>
        <taxon>Bacteria</taxon>
        <taxon>Pseudomonadati</taxon>
        <taxon>Bacteroidota</taxon>
        <taxon>Flavobacteriia</taxon>
        <taxon>Flavobacteriales</taxon>
        <taxon>Flavobacteriaceae</taxon>
        <taxon>Kordia</taxon>
    </lineage>
</organism>
<gene>
    <name evidence="7 8" type="primary">atpH</name>
    <name evidence="8" type="ORF">H2O64_11485</name>
</gene>
<keyword evidence="3 7" id="KW-0375">Hydrogen ion transport</keyword>
<keyword evidence="4 7" id="KW-0406">Ion transport</keyword>
<accession>A0ABR7Q9S0</accession>
<keyword evidence="7" id="KW-1003">Cell membrane</keyword>
<dbReference type="Gene3D" id="1.10.520.20">
    <property type="entry name" value="N-terminal domain of the delta subunit of the F1F0-ATP synthase"/>
    <property type="match status" value="1"/>
</dbReference>
<reference evidence="8 9" key="1">
    <citation type="submission" date="2020-07" db="EMBL/GenBank/DDBJ databases">
        <title>Description of Kordia aestuariivivens sp. nov., isolated from a tidal flat.</title>
        <authorList>
            <person name="Park S."/>
            <person name="Yoon J.-H."/>
        </authorList>
    </citation>
    <scope>NUCLEOTIDE SEQUENCE [LARGE SCALE GENOMIC DNA]</scope>
    <source>
        <strain evidence="8 9">YSTF-M3</strain>
    </source>
</reference>
<evidence type="ECO:0000313" key="8">
    <source>
        <dbReference type="EMBL" id="MBC8755300.1"/>
    </source>
</evidence>
<dbReference type="Pfam" id="PF00213">
    <property type="entry name" value="OSCP"/>
    <property type="match status" value="1"/>
</dbReference>
<comment type="similarity">
    <text evidence="7">Belongs to the ATPase delta chain family.</text>
</comment>
<dbReference type="SUPFAM" id="SSF47928">
    <property type="entry name" value="N-terminal domain of the delta subunit of the F1F0-ATP synthase"/>
    <property type="match status" value="1"/>
</dbReference>
<proteinExistence type="inferred from homology"/>
<evidence type="ECO:0000256" key="2">
    <source>
        <dbReference type="ARBA" id="ARBA00022448"/>
    </source>
</evidence>
<evidence type="ECO:0000256" key="7">
    <source>
        <dbReference type="HAMAP-Rule" id="MF_01416"/>
    </source>
</evidence>
<dbReference type="RefSeq" id="WP_187562349.1">
    <property type="nucleotide sequence ID" value="NZ_JACGWS010000006.1"/>
</dbReference>
<evidence type="ECO:0000313" key="9">
    <source>
        <dbReference type="Proteomes" id="UP000619238"/>
    </source>
</evidence>